<comment type="caution">
    <text evidence="2">The sequence shown here is derived from an EMBL/GenBank/DDBJ whole genome shotgun (WGS) entry which is preliminary data.</text>
</comment>
<reference evidence="2 3" key="1">
    <citation type="submission" date="2024-05" db="EMBL/GenBank/DDBJ databases">
        <authorList>
            <consortium name="Candidatus Magnetaquicoccaceae bacterium FCR-1 genome sequencing consortium"/>
            <person name="Shimoshige H."/>
            <person name="Shimamura S."/>
            <person name="Taoka A."/>
            <person name="Kobayashi H."/>
            <person name="Maekawa T."/>
        </authorList>
    </citation>
    <scope>NUCLEOTIDE SEQUENCE [LARGE SCALE GENOMIC DNA]</scope>
    <source>
        <strain evidence="2 3">FCR-1</strain>
    </source>
</reference>
<accession>A0ABQ0C684</accession>
<organism evidence="2 3">
    <name type="scientific">Candidatus Magnetaquiglobus chichijimensis</name>
    <dbReference type="NCBI Taxonomy" id="3141448"/>
    <lineage>
        <taxon>Bacteria</taxon>
        <taxon>Pseudomonadati</taxon>
        <taxon>Pseudomonadota</taxon>
        <taxon>Magnetococcia</taxon>
        <taxon>Magnetococcales</taxon>
        <taxon>Candidatus Magnetaquicoccaceae</taxon>
        <taxon>Candidatus Magnetaquiglobus</taxon>
    </lineage>
</organism>
<keyword evidence="1" id="KW-1133">Transmembrane helix</keyword>
<dbReference type="Proteomes" id="UP001628193">
    <property type="component" value="Unassembled WGS sequence"/>
</dbReference>
<gene>
    <name evidence="2" type="ORF">SIID45300_00699</name>
</gene>
<evidence type="ECO:0000256" key="1">
    <source>
        <dbReference type="SAM" id="Phobius"/>
    </source>
</evidence>
<sequence length="634" mass="70878">MSQPRDPPLPNGEKIKRRWTPVWISLGARAYWRSFGCGRFGCAGGGRDFAWLTLLLALVICMALLLVGTRAGLLERFTDALLGTLRPQGVPVWVTSHWENHQGIGSDLLARLKEMEKRIPGESFGITAYPYRQVGDASPKIRLPGGGAWDPGTPWLGWAVYPNDPLWNMEIPREWVEEQNQMGEGWMGLPLTVVLSESQFAESFNYEAYREAVQPILVQKKLRRLPEKPPQDALRNALDAIWLEINVGNSVELVPFRVRWVHHIPAMEKVSFLFPLSTYHALLAAFHFPEIRLDVKSKGMGDPEEYRRLTASSYPRGEIASHALCLTEEIAKTGLTGLPKIPESVCAKPHLPPAASSASRPVSDDGWDVLNHDDNHRLWMPCHRFPMENPLRDSLCPAGRPKPGQSIVYAPWDVTESGTSFSAVRVYMPDPTRLSKGIRALMAVRTRDGRPAFNIHSMYQDALNRFNLLSDLLSTMTPAYALTFGIFLGALLLAQAGTLIGHRRHHYGILLSRGFTWTGLYGKLLWQMLLATLTAGTLAVFGMIPALRHLLDDGFKRIISRYQDLLPPGYDFEALPLPWQEIGITLGEVYAVVALVTIFLLFRLPLRGDTAPSDLLHGDGLAPRARDGNRKREA</sequence>
<evidence type="ECO:0000313" key="3">
    <source>
        <dbReference type="Proteomes" id="UP001628193"/>
    </source>
</evidence>
<evidence type="ECO:0000313" key="2">
    <source>
        <dbReference type="EMBL" id="GAB0056393.1"/>
    </source>
</evidence>
<feature type="transmembrane region" description="Helical" evidence="1">
    <location>
        <begin position="49"/>
        <end position="68"/>
    </location>
</feature>
<feature type="transmembrane region" description="Helical" evidence="1">
    <location>
        <begin position="582"/>
        <end position="602"/>
    </location>
</feature>
<keyword evidence="1" id="KW-0472">Membrane</keyword>
<name>A0ABQ0C684_9PROT</name>
<dbReference type="EMBL" id="BAAFGK010000002">
    <property type="protein sequence ID" value="GAB0056393.1"/>
    <property type="molecule type" value="Genomic_DNA"/>
</dbReference>
<keyword evidence="3" id="KW-1185">Reference proteome</keyword>
<evidence type="ECO:0008006" key="4">
    <source>
        <dbReference type="Google" id="ProtNLM"/>
    </source>
</evidence>
<protein>
    <recommendedName>
        <fullName evidence="4">ABC transporter permease</fullName>
    </recommendedName>
</protein>
<reference evidence="2 3" key="2">
    <citation type="submission" date="2024-09" db="EMBL/GenBank/DDBJ databases">
        <title>Draft genome sequence of Candidatus Magnetaquicoccaceae bacterium FCR-1.</title>
        <authorList>
            <person name="Shimoshige H."/>
            <person name="Shimamura S."/>
            <person name="Taoka A."/>
            <person name="Kobayashi H."/>
            <person name="Maekawa T."/>
        </authorList>
    </citation>
    <scope>NUCLEOTIDE SEQUENCE [LARGE SCALE GENOMIC DNA]</scope>
    <source>
        <strain evidence="2 3">FCR-1</strain>
    </source>
</reference>
<proteinExistence type="predicted"/>
<feature type="transmembrane region" description="Helical" evidence="1">
    <location>
        <begin position="524"/>
        <end position="547"/>
    </location>
</feature>
<dbReference type="RefSeq" id="WP_420904102.1">
    <property type="nucleotide sequence ID" value="NZ_BAAFGK010000002.1"/>
</dbReference>
<feature type="transmembrane region" description="Helical" evidence="1">
    <location>
        <begin position="479"/>
        <end position="503"/>
    </location>
</feature>
<keyword evidence="1" id="KW-0812">Transmembrane</keyword>